<evidence type="ECO:0000313" key="1">
    <source>
        <dbReference type="EMBL" id="MDN0087335.1"/>
    </source>
</evidence>
<reference evidence="1" key="1">
    <citation type="submission" date="2023-06" db="EMBL/GenBank/DDBJ databases">
        <authorList>
            <person name="Polev D.E."/>
            <person name="Saitova A.T."/>
            <person name="Bogumilchik E.A."/>
            <person name="Kokorina G.I."/>
            <person name="Voskresenskaia E.A."/>
        </authorList>
    </citation>
    <scope>NUCLEOTIDE SEQUENCE</scope>
    <source>
        <strain evidence="1">2145 StPb PI</strain>
    </source>
</reference>
<dbReference type="EMBL" id="JAUEHU010000006">
    <property type="protein sequence ID" value="MDN0087335.1"/>
    <property type="molecule type" value="Genomic_DNA"/>
</dbReference>
<dbReference type="AlphaFoldDB" id="A0AAW7K7C8"/>
<evidence type="ECO:0000313" key="2">
    <source>
        <dbReference type="Proteomes" id="UP001167864"/>
    </source>
</evidence>
<dbReference type="Proteomes" id="UP001167864">
    <property type="component" value="Unassembled WGS sequence"/>
</dbReference>
<protein>
    <submittedName>
        <fullName evidence="1">Uncharacterized protein</fullName>
    </submittedName>
</protein>
<comment type="caution">
    <text evidence="1">The sequence shown here is derived from an EMBL/GenBank/DDBJ whole genome shotgun (WGS) entry which is preliminary data.</text>
</comment>
<name>A0AAW7K7C8_9GAMM</name>
<organism evidence="1 2">
    <name type="scientific">Yersinia nurmii</name>
    <dbReference type="NCBI Taxonomy" id="685706"/>
    <lineage>
        <taxon>Bacteria</taxon>
        <taxon>Pseudomonadati</taxon>
        <taxon>Pseudomonadota</taxon>
        <taxon>Gammaproteobacteria</taxon>
        <taxon>Enterobacterales</taxon>
        <taxon>Yersiniaceae</taxon>
        <taxon>Yersinia</taxon>
    </lineage>
</organism>
<sequence length="67" mass="7014">MAVTFTSHPSATPNVILSNNPAEILNASEAAAALQSIGLAILAEFTCRNNIAAGRLVAVKLENPLRR</sequence>
<proteinExistence type="predicted"/>
<accession>A0AAW7K7C8</accession>
<dbReference type="RefSeq" id="WP_157045530.1">
    <property type="nucleotide sequence ID" value="NZ_CPYD01000011.1"/>
</dbReference>
<gene>
    <name evidence="1" type="ORF">QVN42_08000</name>
</gene>